<dbReference type="EMBL" id="CP012600">
    <property type="protein sequence ID" value="ALC82668.1"/>
    <property type="molecule type" value="Genomic_DNA"/>
</dbReference>
<sequence>MDQDFKKRLATLFNEINKEIFRVGVHDQNIEIQDGKILIFSRSKRIPALDALMDEHSELVFSIDYALSLKYKKLLKKKVEQEFDIKITALFRDYDPGNERSCTVICY</sequence>
<name>A0A0M4FVM4_9BACI</name>
<reference evidence="1 2" key="2">
    <citation type="journal article" date="2016" name="Int. J. Syst. Evol. Microbiol.">
        <title>Bacillus gobiensis sp. nov., isolated from a soil sample.</title>
        <authorList>
            <person name="Liu B."/>
            <person name="Liu G.H."/>
            <person name="Cetin S."/>
            <person name="Schumann P."/>
            <person name="Pan Z.Z."/>
            <person name="Chen Q.Q."/>
        </authorList>
    </citation>
    <scope>NUCLEOTIDE SEQUENCE [LARGE SCALE GENOMIC DNA]</scope>
    <source>
        <strain evidence="1 2">FJAT-4402</strain>
    </source>
</reference>
<dbReference type="Proteomes" id="UP000067625">
    <property type="component" value="Chromosome"/>
</dbReference>
<evidence type="ECO:0000313" key="2">
    <source>
        <dbReference type="Proteomes" id="UP000067625"/>
    </source>
</evidence>
<dbReference type="STRING" id="1441095.AM592_14595"/>
<gene>
    <name evidence="1" type="ORF">AM592_14595</name>
</gene>
<organism evidence="1 2">
    <name type="scientific">Bacillus gobiensis</name>
    <dbReference type="NCBI Taxonomy" id="1441095"/>
    <lineage>
        <taxon>Bacteria</taxon>
        <taxon>Bacillati</taxon>
        <taxon>Bacillota</taxon>
        <taxon>Bacilli</taxon>
        <taxon>Bacillales</taxon>
        <taxon>Bacillaceae</taxon>
        <taxon>Bacillus</taxon>
    </lineage>
</organism>
<accession>A0A0M4FVM4</accession>
<dbReference type="OrthoDB" id="6163890at2"/>
<dbReference type="PATRIC" id="fig|1441095.3.peg.3223"/>
<keyword evidence="2" id="KW-1185">Reference proteome</keyword>
<protein>
    <submittedName>
        <fullName evidence="1">Uncharacterized protein</fullName>
    </submittedName>
</protein>
<dbReference type="AlphaFoldDB" id="A0A0M4FVM4"/>
<dbReference type="RefSeq" id="WP_053604477.1">
    <property type="nucleotide sequence ID" value="NZ_CP012600.1"/>
</dbReference>
<reference evidence="2" key="1">
    <citation type="submission" date="2015-08" db="EMBL/GenBank/DDBJ databases">
        <title>Genome sequencing project for genomic taxonomy and phylogenomics of Bacillus-like bacteria.</title>
        <authorList>
            <person name="Liu B."/>
            <person name="Wang J."/>
            <person name="Zhu Y."/>
            <person name="Liu G."/>
            <person name="Chen Q."/>
            <person name="Chen Z."/>
            <person name="Lan J."/>
            <person name="Che J."/>
            <person name="Ge C."/>
            <person name="Shi H."/>
            <person name="Pan Z."/>
            <person name="Liu X."/>
        </authorList>
    </citation>
    <scope>NUCLEOTIDE SEQUENCE [LARGE SCALE GENOMIC DNA]</scope>
    <source>
        <strain evidence="2">FJAT-4402</strain>
    </source>
</reference>
<evidence type="ECO:0000313" key="1">
    <source>
        <dbReference type="EMBL" id="ALC82668.1"/>
    </source>
</evidence>
<proteinExistence type="predicted"/>